<evidence type="ECO:0000313" key="3">
    <source>
        <dbReference type="Proteomes" id="UP001431209"/>
    </source>
</evidence>
<evidence type="ECO:0000256" key="1">
    <source>
        <dbReference type="SAM" id="MobiDB-lite"/>
    </source>
</evidence>
<gene>
    <name evidence="2" type="ORF">AKO1_005922</name>
</gene>
<accession>A0AAW2YKI3</accession>
<organism evidence="2 3">
    <name type="scientific">Acrasis kona</name>
    <dbReference type="NCBI Taxonomy" id="1008807"/>
    <lineage>
        <taxon>Eukaryota</taxon>
        <taxon>Discoba</taxon>
        <taxon>Heterolobosea</taxon>
        <taxon>Tetramitia</taxon>
        <taxon>Eutetramitia</taxon>
        <taxon>Acrasidae</taxon>
        <taxon>Acrasis</taxon>
    </lineage>
</organism>
<dbReference type="EMBL" id="JAOPGA020000144">
    <property type="protein sequence ID" value="KAL0477119.1"/>
    <property type="molecule type" value="Genomic_DNA"/>
</dbReference>
<name>A0AAW2YKI3_9EUKA</name>
<dbReference type="AlphaFoldDB" id="A0AAW2YKI3"/>
<keyword evidence="3" id="KW-1185">Reference proteome</keyword>
<evidence type="ECO:0000313" key="2">
    <source>
        <dbReference type="EMBL" id="KAL0477119.1"/>
    </source>
</evidence>
<proteinExistence type="predicted"/>
<feature type="region of interest" description="Disordered" evidence="1">
    <location>
        <begin position="1"/>
        <end position="26"/>
    </location>
</feature>
<feature type="compositionally biased region" description="Basic and acidic residues" evidence="1">
    <location>
        <begin position="11"/>
        <end position="26"/>
    </location>
</feature>
<sequence>MKDPSTSPLINRDKPTSVGLEKENTKKTEHGELYQLDSKMMTKIARTYFDGDLYKEHKELLRNSAEGVLEFEEYDE</sequence>
<protein>
    <submittedName>
        <fullName evidence="2">ABCG2</fullName>
    </submittedName>
</protein>
<comment type="caution">
    <text evidence="2">The sequence shown here is derived from an EMBL/GenBank/DDBJ whole genome shotgun (WGS) entry which is preliminary data.</text>
</comment>
<dbReference type="Proteomes" id="UP001431209">
    <property type="component" value="Unassembled WGS sequence"/>
</dbReference>
<reference evidence="2 3" key="1">
    <citation type="submission" date="2024-03" db="EMBL/GenBank/DDBJ databases">
        <title>The Acrasis kona genome and developmental transcriptomes reveal deep origins of eukaryotic multicellular pathways.</title>
        <authorList>
            <person name="Sheikh S."/>
            <person name="Fu C.-J."/>
            <person name="Brown M.W."/>
            <person name="Baldauf S.L."/>
        </authorList>
    </citation>
    <scope>NUCLEOTIDE SEQUENCE [LARGE SCALE GENOMIC DNA]</scope>
    <source>
        <strain evidence="2 3">ATCC MYA-3509</strain>
    </source>
</reference>